<reference evidence="2" key="1">
    <citation type="journal article" date="2019" name="Science">
        <title>Mutation of a bHLH transcription factor allowed almond domestication.</title>
        <authorList>
            <person name="Sanchez-Perez R."/>
            <person name="Pavan S."/>
            <person name="Mazzeo R."/>
            <person name="Moldovan C."/>
            <person name="Aiese Cigliano R."/>
            <person name="Del Cueto J."/>
            <person name="Ricciardi F."/>
            <person name="Lotti C."/>
            <person name="Ricciardi L."/>
            <person name="Dicenta F."/>
            <person name="Lopez-Marques R.L."/>
            <person name="Lindberg Moller B."/>
        </authorList>
    </citation>
    <scope>NUCLEOTIDE SEQUENCE</scope>
</reference>
<dbReference type="AlphaFoldDB" id="A0A4Y1RKD9"/>
<name>A0A4Y1RKD9_PRUDU</name>
<dbReference type="EMBL" id="AP019302">
    <property type="protein sequence ID" value="BBH04555.1"/>
    <property type="molecule type" value="Genomic_DNA"/>
</dbReference>
<protein>
    <submittedName>
        <fullName evidence="2">Uncharacterized protein</fullName>
    </submittedName>
</protein>
<accession>A0A4Y1RKD9</accession>
<proteinExistence type="predicted"/>
<sequence length="113" mass="12161">MALRAVSRRGLAVLSRNSGGLGLGLGLVTVRGLKIFTLPDLSYDYGNWSPTLAERSCNSTTRSTTRPTSPTSTKPSSTLTRPWPKATPPPSSNYRAPSNSTAEVRSYFTQPCI</sequence>
<feature type="compositionally biased region" description="Low complexity" evidence="1">
    <location>
        <begin position="55"/>
        <end position="82"/>
    </location>
</feature>
<feature type="compositionally biased region" description="Polar residues" evidence="1">
    <location>
        <begin position="92"/>
        <end position="113"/>
    </location>
</feature>
<organism evidence="2">
    <name type="scientific">Prunus dulcis</name>
    <name type="common">Almond</name>
    <name type="synonym">Amygdalus dulcis</name>
    <dbReference type="NCBI Taxonomy" id="3755"/>
    <lineage>
        <taxon>Eukaryota</taxon>
        <taxon>Viridiplantae</taxon>
        <taxon>Streptophyta</taxon>
        <taxon>Embryophyta</taxon>
        <taxon>Tracheophyta</taxon>
        <taxon>Spermatophyta</taxon>
        <taxon>Magnoliopsida</taxon>
        <taxon>eudicotyledons</taxon>
        <taxon>Gunneridae</taxon>
        <taxon>Pentapetalae</taxon>
        <taxon>rosids</taxon>
        <taxon>fabids</taxon>
        <taxon>Rosales</taxon>
        <taxon>Rosaceae</taxon>
        <taxon>Amygdaloideae</taxon>
        <taxon>Amygdaleae</taxon>
        <taxon>Prunus</taxon>
    </lineage>
</organism>
<evidence type="ECO:0000313" key="2">
    <source>
        <dbReference type="EMBL" id="BBH04555.1"/>
    </source>
</evidence>
<evidence type="ECO:0000256" key="1">
    <source>
        <dbReference type="SAM" id="MobiDB-lite"/>
    </source>
</evidence>
<gene>
    <name evidence="2" type="ORF">Prudu_015728</name>
</gene>
<feature type="region of interest" description="Disordered" evidence="1">
    <location>
        <begin position="52"/>
        <end position="113"/>
    </location>
</feature>